<evidence type="ECO:0000259" key="4">
    <source>
        <dbReference type="Pfam" id="PF00135"/>
    </source>
</evidence>
<comment type="similarity">
    <text evidence="1 3">Belongs to the type-B carboxylesterase/lipase family.</text>
</comment>
<keyword evidence="6" id="KW-1185">Reference proteome</keyword>
<feature type="chain" id="PRO_5027164597" description="Carboxylic ester hydrolase" evidence="3">
    <location>
        <begin position="22"/>
        <end position="556"/>
    </location>
</feature>
<protein>
    <recommendedName>
        <fullName evidence="3">Carboxylic ester hydrolase</fullName>
        <ecNumber evidence="3">3.1.1.-</ecNumber>
    </recommendedName>
</protein>
<dbReference type="InterPro" id="IPR019826">
    <property type="entry name" value="Carboxylesterase_B_AS"/>
</dbReference>
<dbReference type="KEGG" id="ptrp:DCO17_02305"/>
<feature type="domain" description="Carboxylesterase type B" evidence="4">
    <location>
        <begin position="25"/>
        <end position="342"/>
    </location>
</feature>
<dbReference type="Pfam" id="PF00135">
    <property type="entry name" value="COesterase"/>
    <property type="match status" value="2"/>
</dbReference>
<dbReference type="SUPFAM" id="SSF53474">
    <property type="entry name" value="alpha/beta-Hydrolases"/>
    <property type="match status" value="1"/>
</dbReference>
<sequence length="556" mass="60987">MKKILVLLTFFVSAITFNSFANSERPVVAVETGSLQGATEYNMNVFKNIPYAAPPVGDLRWRPPQPAATWNGTRDASQFGESCPQPYVKNLSTGLALPGNEDCLKLNVFTPQKPVKDLPVMVWIHGGGLLVDGARDAQFTPINLVKNGVIVVTFDYRLGSLGFFASKELIAEAKAKGEPVGNYGTMDQIAVLKWVKRNIAVFGGNPNNITIFGESAGGRSVTWLMVSDAARGLFHRAIAESAQQSPIRGMTEKRLGMAPETDISAKLMSGVGAKSLKELRSLPTQKLVLTAADFEKGEFGGPFIDGQILKGDPIPLFAAGQQAKVPFMIGTNSWDSSFLVPGQPSMAGLARMLREDPKILAQLYGNAQDKCIASSDAMGDMFYRGSTKLLADSMNGIAPGYAYYFDYLTKNIRAAYPGVPHTFEISYVFGSYPLMPQAPMVAESSANRCARIEQATMDLKKKGVWSKYWYPITDKNDPQDIAMSEKMSAIWAQFAKTGNPNMDGQANWPVYSLKSDVMRSFSESDETITGLLKERVDYQMLHLREIYSLERLKSAF</sequence>
<reference evidence="5 6" key="1">
    <citation type="submission" date="2018-04" db="EMBL/GenBank/DDBJ databases">
        <title>Polynucleobacter sp. UH21B genome.</title>
        <authorList>
            <person name="Hahn M.W."/>
        </authorList>
    </citation>
    <scope>NUCLEOTIDE SEQUENCE [LARGE SCALE GENOMIC DNA]</scope>
    <source>
        <strain evidence="5 6">MWH-UH21B</strain>
    </source>
</reference>
<dbReference type="AlphaFoldDB" id="A0A6M9PP78"/>
<dbReference type="PROSITE" id="PS00122">
    <property type="entry name" value="CARBOXYLESTERASE_B_1"/>
    <property type="match status" value="1"/>
</dbReference>
<dbReference type="Proteomes" id="UP000503312">
    <property type="component" value="Chromosome"/>
</dbReference>
<dbReference type="Gene3D" id="3.40.50.1820">
    <property type="entry name" value="alpha/beta hydrolase"/>
    <property type="match status" value="1"/>
</dbReference>
<dbReference type="InterPro" id="IPR050309">
    <property type="entry name" value="Type-B_Carboxylest/Lipase"/>
</dbReference>
<name>A0A6M9PP78_9BURK</name>
<dbReference type="PANTHER" id="PTHR11559">
    <property type="entry name" value="CARBOXYLESTERASE"/>
    <property type="match status" value="1"/>
</dbReference>
<keyword evidence="2 3" id="KW-0378">Hydrolase</keyword>
<dbReference type="InterPro" id="IPR029058">
    <property type="entry name" value="AB_hydrolase_fold"/>
</dbReference>
<feature type="domain" description="Carboxylesterase type B" evidence="4">
    <location>
        <begin position="476"/>
        <end position="525"/>
    </location>
</feature>
<evidence type="ECO:0000313" key="5">
    <source>
        <dbReference type="EMBL" id="QKM64164.1"/>
    </source>
</evidence>
<evidence type="ECO:0000256" key="2">
    <source>
        <dbReference type="ARBA" id="ARBA00022801"/>
    </source>
</evidence>
<organism evidence="5 6">
    <name type="scientific">Polynucleobacter tropicus</name>
    <dbReference type="NCBI Taxonomy" id="1743174"/>
    <lineage>
        <taxon>Bacteria</taxon>
        <taxon>Pseudomonadati</taxon>
        <taxon>Pseudomonadota</taxon>
        <taxon>Betaproteobacteria</taxon>
        <taxon>Burkholderiales</taxon>
        <taxon>Burkholderiaceae</taxon>
        <taxon>Polynucleobacter</taxon>
    </lineage>
</organism>
<evidence type="ECO:0000313" key="6">
    <source>
        <dbReference type="Proteomes" id="UP000503312"/>
    </source>
</evidence>
<feature type="signal peptide" evidence="3">
    <location>
        <begin position="1"/>
        <end position="21"/>
    </location>
</feature>
<dbReference type="InterPro" id="IPR002018">
    <property type="entry name" value="CarbesteraseB"/>
</dbReference>
<proteinExistence type="inferred from homology"/>
<dbReference type="EMBL" id="CP028942">
    <property type="protein sequence ID" value="QKM64164.1"/>
    <property type="molecule type" value="Genomic_DNA"/>
</dbReference>
<evidence type="ECO:0000256" key="1">
    <source>
        <dbReference type="ARBA" id="ARBA00005964"/>
    </source>
</evidence>
<keyword evidence="3" id="KW-0732">Signal</keyword>
<dbReference type="EC" id="3.1.1.-" evidence="3"/>
<dbReference type="RefSeq" id="WP_173955201.1">
    <property type="nucleotide sequence ID" value="NZ_CP028942.1"/>
</dbReference>
<evidence type="ECO:0000256" key="3">
    <source>
        <dbReference type="RuleBase" id="RU361235"/>
    </source>
</evidence>
<accession>A0A6M9PP78</accession>
<gene>
    <name evidence="5" type="ORF">DCO17_02305</name>
</gene>
<dbReference type="GO" id="GO:0016787">
    <property type="term" value="F:hydrolase activity"/>
    <property type="evidence" value="ECO:0007669"/>
    <property type="project" value="UniProtKB-KW"/>
</dbReference>